<comment type="similarity">
    <text evidence="1">Belongs to the short-chain dehydrogenases/reductases (SDR) family.</text>
</comment>
<dbReference type="Proteomes" id="UP000716446">
    <property type="component" value="Unassembled WGS sequence"/>
</dbReference>
<reference evidence="3" key="1">
    <citation type="submission" date="2020-06" db="EMBL/GenBank/DDBJ databases">
        <authorList>
            <person name="Onetto C."/>
        </authorList>
    </citation>
    <scope>NUCLEOTIDE SEQUENCE</scope>
</reference>
<gene>
    <name evidence="3" type="ORF">AWRI4619_LOCUS2289</name>
</gene>
<dbReference type="GO" id="GO:0016491">
    <property type="term" value="F:oxidoreductase activity"/>
    <property type="evidence" value="ECO:0007669"/>
    <property type="project" value="UniProtKB-KW"/>
</dbReference>
<comment type="caution">
    <text evidence="3">The sequence shown here is derived from an EMBL/GenBank/DDBJ whole genome shotgun (WGS) entry which is preliminary data.</text>
</comment>
<evidence type="ECO:0000256" key="2">
    <source>
        <dbReference type="ARBA" id="ARBA00023002"/>
    </source>
</evidence>
<dbReference type="Gene3D" id="3.40.50.720">
    <property type="entry name" value="NAD(P)-binding Rossmann-like Domain"/>
    <property type="match status" value="1"/>
</dbReference>
<dbReference type="InterPro" id="IPR036291">
    <property type="entry name" value="NAD(P)-bd_dom_sf"/>
</dbReference>
<dbReference type="SUPFAM" id="SSF51735">
    <property type="entry name" value="NAD(P)-binding Rossmann-fold domains"/>
    <property type="match status" value="1"/>
</dbReference>
<keyword evidence="2" id="KW-0560">Oxidoreductase</keyword>
<dbReference type="PANTHER" id="PTHR24320:SF283">
    <property type="entry name" value="RETINOL DEHYDROGENASE 11"/>
    <property type="match status" value="1"/>
</dbReference>
<evidence type="ECO:0000256" key="1">
    <source>
        <dbReference type="ARBA" id="ARBA00006484"/>
    </source>
</evidence>
<dbReference type="EMBL" id="CAIJEN010000003">
    <property type="protein sequence ID" value="CAD0083722.1"/>
    <property type="molecule type" value="Genomic_DNA"/>
</dbReference>
<dbReference type="AlphaFoldDB" id="A0A9N8JES3"/>
<name>A0A9N8JES3_9PEZI</name>
<keyword evidence="4" id="KW-1185">Reference proteome</keyword>
<dbReference type="PRINTS" id="PR00081">
    <property type="entry name" value="GDHRDH"/>
</dbReference>
<organism evidence="3 4">
    <name type="scientific">Aureobasidium vineae</name>
    <dbReference type="NCBI Taxonomy" id="2773715"/>
    <lineage>
        <taxon>Eukaryota</taxon>
        <taxon>Fungi</taxon>
        <taxon>Dikarya</taxon>
        <taxon>Ascomycota</taxon>
        <taxon>Pezizomycotina</taxon>
        <taxon>Dothideomycetes</taxon>
        <taxon>Dothideomycetidae</taxon>
        <taxon>Dothideales</taxon>
        <taxon>Saccotheciaceae</taxon>
        <taxon>Aureobasidium</taxon>
    </lineage>
</organism>
<evidence type="ECO:0000313" key="4">
    <source>
        <dbReference type="Proteomes" id="UP000716446"/>
    </source>
</evidence>
<proteinExistence type="inferred from homology"/>
<dbReference type="Pfam" id="PF00106">
    <property type="entry name" value="adh_short"/>
    <property type="match status" value="1"/>
</dbReference>
<dbReference type="InterPro" id="IPR002347">
    <property type="entry name" value="SDR_fam"/>
</dbReference>
<sequence>MTTYQAYGTETTGSQVVSDFSDQVKGKIVVITGVSPKSLGQMLATNIARHQPERIIFASRTSSKLDTVASEVKKSSPNVKVDTVILDLSSQASIRKAAEHISKLVDQIDILINNAAVVDSELRHTEEGIEMQFGVGHIGHFLFTNLLMPLLESSARSSKGATRIINVSSKGHHIGPVRFHDYNFEGKEVPEEEQPGDARLKQVPGYNVWVAYGQTKSANILFSLALNDRFGAKGICSYAMHPGAIQTDLSRSLSPQDAAFLERIVDGSWITLDQGTSTILVAALDPALSKPQESIYLSDCQFADAEPYARDLDIANRLWTLSEKLTSPRQHL</sequence>
<protein>
    <recommendedName>
        <fullName evidence="5">NAD(P)-binding protein</fullName>
    </recommendedName>
</protein>
<accession>A0A9N8JES3</accession>
<evidence type="ECO:0000313" key="3">
    <source>
        <dbReference type="EMBL" id="CAD0083722.1"/>
    </source>
</evidence>
<dbReference type="PANTHER" id="PTHR24320">
    <property type="entry name" value="RETINOL DEHYDROGENASE"/>
    <property type="match status" value="1"/>
</dbReference>
<evidence type="ECO:0008006" key="5">
    <source>
        <dbReference type="Google" id="ProtNLM"/>
    </source>
</evidence>